<dbReference type="RefSeq" id="WP_244507247.1">
    <property type="nucleotide sequence ID" value="NZ_FNDS01000011.1"/>
</dbReference>
<dbReference type="PANTHER" id="PTHR34606:SF15">
    <property type="entry name" value="BON DOMAIN-CONTAINING PROTEIN"/>
    <property type="match status" value="1"/>
</dbReference>
<evidence type="ECO:0000259" key="1">
    <source>
        <dbReference type="PROSITE" id="PS50914"/>
    </source>
</evidence>
<organism evidence="2 3">
    <name type="scientific">Pseudomonas panipatensis</name>
    <dbReference type="NCBI Taxonomy" id="428992"/>
    <lineage>
        <taxon>Bacteria</taxon>
        <taxon>Pseudomonadati</taxon>
        <taxon>Pseudomonadota</taxon>
        <taxon>Gammaproteobacteria</taxon>
        <taxon>Pseudomonadales</taxon>
        <taxon>Pseudomonadaceae</taxon>
        <taxon>Pseudomonas</taxon>
    </lineage>
</organism>
<evidence type="ECO:0000313" key="3">
    <source>
        <dbReference type="Proteomes" id="UP000199636"/>
    </source>
</evidence>
<accession>A0A1G8LAD1</accession>
<dbReference type="EMBL" id="FNDS01000011">
    <property type="protein sequence ID" value="SDI52659.1"/>
    <property type="molecule type" value="Genomic_DNA"/>
</dbReference>
<dbReference type="AlphaFoldDB" id="A0A1G8LAD1"/>
<dbReference type="Proteomes" id="UP000199636">
    <property type="component" value="Unassembled WGS sequence"/>
</dbReference>
<evidence type="ECO:0000313" key="2">
    <source>
        <dbReference type="EMBL" id="SDI52659.1"/>
    </source>
</evidence>
<name>A0A1G8LAD1_9PSED</name>
<reference evidence="3" key="1">
    <citation type="submission" date="2016-10" db="EMBL/GenBank/DDBJ databases">
        <authorList>
            <person name="Varghese N."/>
            <person name="Submissions S."/>
        </authorList>
    </citation>
    <scope>NUCLEOTIDE SEQUENCE [LARGE SCALE GENOMIC DNA]</scope>
    <source>
        <strain evidence="3">CCM 7469</strain>
    </source>
</reference>
<gene>
    <name evidence="2" type="ORF">SAMN05216272_11148</name>
</gene>
<dbReference type="Gene3D" id="3.30.1340.30">
    <property type="match status" value="1"/>
</dbReference>
<feature type="domain" description="BON" evidence="1">
    <location>
        <begin position="1"/>
        <end position="53"/>
    </location>
</feature>
<protein>
    <submittedName>
        <fullName evidence="2">BON domain-containing protein</fullName>
    </submittedName>
</protein>
<keyword evidence="3" id="KW-1185">Reference proteome</keyword>
<sequence>MIPVNSSEIAVSTLNGIVTLSGGLASRAERSLAIELASNVRGVKGVQATRLTY</sequence>
<dbReference type="STRING" id="428992.SAMN05216272_11148"/>
<dbReference type="Pfam" id="PF04972">
    <property type="entry name" value="BON"/>
    <property type="match status" value="1"/>
</dbReference>
<dbReference type="InterPro" id="IPR051686">
    <property type="entry name" value="Lipoprotein_DolP"/>
</dbReference>
<proteinExistence type="predicted"/>
<dbReference type="InterPro" id="IPR007055">
    <property type="entry name" value="BON_dom"/>
</dbReference>
<dbReference type="PROSITE" id="PS50914">
    <property type="entry name" value="BON"/>
    <property type="match status" value="1"/>
</dbReference>
<dbReference type="PANTHER" id="PTHR34606">
    <property type="entry name" value="BON DOMAIN-CONTAINING PROTEIN"/>
    <property type="match status" value="1"/>
</dbReference>